<gene>
    <name evidence="1" type="ORF">CC1G_06139</name>
</gene>
<proteinExistence type="predicted"/>
<sequence length="128" mass="14662">MAVRAPLPSFGLVLSKLSEESSYLAPQNVMTRAPVDFMKTIDCRMPNYDDYWLWEGESFSDDEYEDEDETDTIFDCVPTTSQPYVPSLVTSKDPCSYRSTSPKLSVAWTTLLHCLKRRTLNRVPTLNH</sequence>
<comment type="caution">
    <text evidence="1">The sequence shown here is derived from an EMBL/GenBank/DDBJ whole genome shotgun (WGS) entry which is preliminary data.</text>
</comment>
<dbReference type="InParanoid" id="A8PAB0"/>
<keyword evidence="2" id="KW-1185">Reference proteome</keyword>
<evidence type="ECO:0000313" key="2">
    <source>
        <dbReference type="Proteomes" id="UP000001861"/>
    </source>
</evidence>
<dbReference type="KEGG" id="cci:CC1G_06139"/>
<dbReference type="GeneID" id="6016572"/>
<dbReference type="HOGENOM" id="CLU_1959469_0_0_1"/>
<dbReference type="VEuPathDB" id="FungiDB:CC1G_06139"/>
<protein>
    <submittedName>
        <fullName evidence="1">Uncharacterized protein</fullName>
    </submittedName>
</protein>
<dbReference type="Proteomes" id="UP000001861">
    <property type="component" value="Unassembled WGS sequence"/>
</dbReference>
<dbReference type="EMBL" id="AACS02000002">
    <property type="protein sequence ID" value="EAU81928.2"/>
    <property type="molecule type" value="Genomic_DNA"/>
</dbReference>
<accession>A8PAB0</accession>
<name>A8PAB0_COPC7</name>
<dbReference type="RefSeq" id="XP_001839949.2">
    <property type="nucleotide sequence ID" value="XM_001839897.2"/>
</dbReference>
<organism evidence="1 2">
    <name type="scientific">Coprinopsis cinerea (strain Okayama-7 / 130 / ATCC MYA-4618 / FGSC 9003)</name>
    <name type="common">Inky cap fungus</name>
    <name type="synonym">Hormographiella aspergillata</name>
    <dbReference type="NCBI Taxonomy" id="240176"/>
    <lineage>
        <taxon>Eukaryota</taxon>
        <taxon>Fungi</taxon>
        <taxon>Dikarya</taxon>
        <taxon>Basidiomycota</taxon>
        <taxon>Agaricomycotina</taxon>
        <taxon>Agaricomycetes</taxon>
        <taxon>Agaricomycetidae</taxon>
        <taxon>Agaricales</taxon>
        <taxon>Agaricineae</taxon>
        <taxon>Psathyrellaceae</taxon>
        <taxon>Coprinopsis</taxon>
    </lineage>
</organism>
<dbReference type="AlphaFoldDB" id="A8PAB0"/>
<evidence type="ECO:0000313" key="1">
    <source>
        <dbReference type="EMBL" id="EAU81928.2"/>
    </source>
</evidence>
<reference evidence="1 2" key="1">
    <citation type="journal article" date="2010" name="Proc. Natl. Acad. Sci. U.S.A.">
        <title>Insights into evolution of multicellular fungi from the assembled chromosomes of the mushroom Coprinopsis cinerea (Coprinus cinereus).</title>
        <authorList>
            <person name="Stajich J.E."/>
            <person name="Wilke S.K."/>
            <person name="Ahren D."/>
            <person name="Au C.H."/>
            <person name="Birren B.W."/>
            <person name="Borodovsky M."/>
            <person name="Burns C."/>
            <person name="Canback B."/>
            <person name="Casselton L.A."/>
            <person name="Cheng C.K."/>
            <person name="Deng J."/>
            <person name="Dietrich F.S."/>
            <person name="Fargo D.C."/>
            <person name="Farman M.L."/>
            <person name="Gathman A.C."/>
            <person name="Goldberg J."/>
            <person name="Guigo R."/>
            <person name="Hoegger P.J."/>
            <person name="Hooker J.B."/>
            <person name="Huggins A."/>
            <person name="James T.Y."/>
            <person name="Kamada T."/>
            <person name="Kilaru S."/>
            <person name="Kodira C."/>
            <person name="Kues U."/>
            <person name="Kupfer D."/>
            <person name="Kwan H.S."/>
            <person name="Lomsadze A."/>
            <person name="Li W."/>
            <person name="Lilly W.W."/>
            <person name="Ma L.J."/>
            <person name="Mackey A.J."/>
            <person name="Manning G."/>
            <person name="Martin F."/>
            <person name="Muraguchi H."/>
            <person name="Natvig D.O."/>
            <person name="Palmerini H."/>
            <person name="Ramesh M.A."/>
            <person name="Rehmeyer C.J."/>
            <person name="Roe B.A."/>
            <person name="Shenoy N."/>
            <person name="Stanke M."/>
            <person name="Ter-Hovhannisyan V."/>
            <person name="Tunlid A."/>
            <person name="Velagapudi R."/>
            <person name="Vision T.J."/>
            <person name="Zeng Q."/>
            <person name="Zolan M.E."/>
            <person name="Pukkila P.J."/>
        </authorList>
    </citation>
    <scope>NUCLEOTIDE SEQUENCE [LARGE SCALE GENOMIC DNA]</scope>
    <source>
        <strain evidence="2">Okayama-7 / 130 / ATCC MYA-4618 / FGSC 9003</strain>
    </source>
</reference>